<dbReference type="Pfam" id="PF07679">
    <property type="entry name" value="I-set"/>
    <property type="match status" value="14"/>
</dbReference>
<evidence type="ECO:0000256" key="14">
    <source>
        <dbReference type="ARBA" id="ARBA00022777"/>
    </source>
</evidence>
<dbReference type="Gene3D" id="2.60.40.10">
    <property type="entry name" value="Immunoglobulins"/>
    <property type="match status" value="19"/>
</dbReference>
<evidence type="ECO:0000256" key="8">
    <source>
        <dbReference type="ARBA" id="ARBA00022527"/>
    </source>
</evidence>
<feature type="domain" description="Ig-like" evidence="28">
    <location>
        <begin position="227"/>
        <end position="313"/>
    </location>
</feature>
<dbReference type="SUPFAM" id="SSF49265">
    <property type="entry name" value="Fibronectin type III"/>
    <property type="match status" value="1"/>
</dbReference>
<evidence type="ECO:0000256" key="26">
    <source>
        <dbReference type="ARBA" id="ARBA00067525"/>
    </source>
</evidence>
<evidence type="ECO:0000256" key="4">
    <source>
        <dbReference type="ARBA" id="ARBA00004556"/>
    </source>
</evidence>
<evidence type="ECO:0000256" key="3">
    <source>
        <dbReference type="ARBA" id="ARBA00004555"/>
    </source>
</evidence>
<accession>A0A3P8WPZ6</accession>
<protein>
    <recommendedName>
        <fullName evidence="26">Obscurin-like protein 1</fullName>
        <ecNumber evidence="6">2.7.11.1</ecNumber>
    </recommendedName>
</protein>
<dbReference type="FunFam" id="2.60.40.10:FF:001084">
    <property type="entry name" value="obscurin-like isoform X3"/>
    <property type="match status" value="1"/>
</dbReference>
<dbReference type="InterPro" id="IPR013098">
    <property type="entry name" value="Ig_I-set"/>
</dbReference>
<keyword evidence="15" id="KW-0067">ATP-binding</keyword>
<dbReference type="CDD" id="cd00063">
    <property type="entry name" value="FN3"/>
    <property type="match status" value="1"/>
</dbReference>
<proteinExistence type="inferred from homology"/>
<dbReference type="GO" id="GO:0004674">
    <property type="term" value="F:protein serine/threonine kinase activity"/>
    <property type="evidence" value="ECO:0007669"/>
    <property type="project" value="UniProtKB-KW"/>
</dbReference>
<evidence type="ECO:0000256" key="6">
    <source>
        <dbReference type="ARBA" id="ARBA00012513"/>
    </source>
</evidence>
<evidence type="ECO:0000256" key="20">
    <source>
        <dbReference type="ARBA" id="ARBA00023242"/>
    </source>
</evidence>
<feature type="domain" description="Ig-like" evidence="28">
    <location>
        <begin position="597"/>
        <end position="669"/>
    </location>
</feature>
<keyword evidence="13" id="KW-0547">Nucleotide-binding</keyword>
<comment type="subunit">
    <text evidence="25">Component of the 3M complex, composed of core components CUL7, CCDC8 and OBSL1. Interacts with CCDC8. Interacts with CUL7; the interaction is direct. Interacts with FBXW8. Interacts (via N-terminal Ig-like domain) with TTN/titin (via C-terminal Ig-like domain); the interaction is direct.</text>
</comment>
<sequence>MPRFLIKPLSTRVGRGEDAVFSCKLWGNPRPEVVWEKDGKKLNEIFESTHFSVGCQDGGWFQLKIFKTRAPDGGVYTCKARNEFGQDLAGAVLLVDAGPGHEDEGNRNGFTNGHWKGHQGKQRRHVSNRHKDDNITKSTKVKMFAVTEGKHAKFRCFVTGKPKPEIIWRKDGRLILSGRRYLLYEDREGYFTLKVLYCKQKDNGVYVCAASNTAGQTLSAVHLSVKPPVRFKQPLIDLEVWERDLAVLECEVPEDSVPITWYLEDRRLQPGAKYGMEEWGTKRRLTIRDIGVDDDGIYLCEMPDGGRSIAEVAVKTILRKLPRKVDVLEGENAAFCVEVEKEEMDVHWYKEGMELRETHQTIIKSFGRTHILVFVNTMPQDAGVVTFLVGRSKTSSQLRVKARHCPPSCPVAVQINTERANAALLSWVPPQDTRKNPPSGYVLERQEMGTGSQEWLQCLTTDTATSVEILGDSVPCEADYRFRICSVNKYGKSNNVEFPKAVHLPVARIQAPLQDALVPEGQDAVFSIELSASVIGTWFLNGTQLQEDERFSMRRSRTHQSLRIRGVRDKDNGAEITFIAYGIRDSAAMYIQVKFSPMSEMDRNKFVEIGNPIVLYCELSDPAAPVHWYKNGVELHTVEGLHIQSEGTMRRIVIQSSEMSHSGVYCCDAIDDVIRFNVEVEGTLRRLVIPSAELLHSGFYSCETPDDTVHFPVDIKPAVKIIYPKEDVHLDRHVSDEIILSCELSRASGVVCWYKDGQKLQNSENIKLKAEGPYRRLRILSSRVEDSGEYVCDTDDDSIFFHLRIVSPSQSQMELCQQASERMVLSCEISRPNAVVRWYRDGLEVEENDNLILEVDGVYRRLIIPETTVKDSAEYVCDTADDSVTFFVNIAAEPPVRFLRPRKTASRVEKEVGERLVLDCEVSRSNAEVTWKKNGEEVEDSRNVTIIEDGAVRQLTIHSLTARDAGQYICDAKDDVMDFHVKVKLPVKILGKTEAKTQKEFLVSDDIILVCELSRPSVTVSWYKDNQVIDDAERYCIEEQGVFRSLVVLNAGLQDSGEYICNAVDDKMVFYITVKEPPVQIIGNSGNPEHHILAAGDDLILECEVSRPNATVQWLWNRDILKPNPRIKIFSCDVVRKLIVSGLQPSDSGKYICNAGDDQLVTIVEVQPRVVEFVAELRNITVQEGEDAVFKCVVSPEDARLLWRLNDRPVALNERAVISSNGLCHMLCIHNCLVSDSGRVTAEAEGVVSEAELQVQEEQVLFTQKMKSVTAAEYSEVTLQVELSVESTEVQWMRQGVLIHDGTKYSLKHQGRTHSLTVHDVAMSDCGTYSCETLHDRTQAQLAVERRVTITKGLSDIKTIERETASFEVELSHPNVPGTWLRNGVKLKPSSHYRMSAKGQTHSLTVSNLSVDDTGTFTFSAEDEKTSARLVVKPPVTIFRKLEDRKFPEGASISLECELSRHNVDVKWSQNGVELKPSREVRIYAMGRKRFLHITKCNVGHSGKFTCDAGDVATSCTVEVYEDLDIQEDQNAVFVCEISVDDVLGEWYKNGERIQPTSTVKIRQETKHFLLMCNVRPEDSGEIKFVARHIESVSYLYVEIPASIVKPLQDKTVLEKTRVILDCSVSNSRCSIRWYKGSNVILPSERFEISSEGCYRKLIIQQVVLEDEGTYSVQVGEHSCSAKLTVELQSVLMVRELTDVEVLAPDDATFECELSAPVVKAPVWTLKGELLQASSRVRLEKMGTVHRLTLRQTSTDMSGEVEFICGK</sequence>
<dbReference type="GO" id="GO:0007030">
    <property type="term" value="P:Golgi organization"/>
    <property type="evidence" value="ECO:0007669"/>
    <property type="project" value="UniProtKB-ARBA"/>
</dbReference>
<reference evidence="30" key="2">
    <citation type="submission" date="2025-08" db="UniProtKB">
        <authorList>
            <consortium name="Ensembl"/>
        </authorList>
    </citation>
    <scope>IDENTIFICATION</scope>
</reference>
<dbReference type="FunFam" id="2.60.40.10:FF:000214">
    <property type="entry name" value="titin isoform X1"/>
    <property type="match status" value="1"/>
</dbReference>
<feature type="domain" description="Ig-like" evidence="28">
    <location>
        <begin position="717"/>
        <end position="792"/>
    </location>
</feature>
<dbReference type="FunFam" id="2.60.40.10:FF:000211">
    <property type="entry name" value="Obscurin-like protein 1"/>
    <property type="match status" value="4"/>
</dbReference>
<keyword evidence="21" id="KW-0393">Immunoglobulin domain</keyword>
<comment type="catalytic activity">
    <reaction evidence="23">
        <text>L-seryl-[protein] + ATP = O-phospho-L-seryl-[protein] + ADP + H(+)</text>
        <dbReference type="Rhea" id="RHEA:17989"/>
        <dbReference type="Rhea" id="RHEA-COMP:9863"/>
        <dbReference type="Rhea" id="RHEA-COMP:11604"/>
        <dbReference type="ChEBI" id="CHEBI:15378"/>
        <dbReference type="ChEBI" id="CHEBI:29999"/>
        <dbReference type="ChEBI" id="CHEBI:30616"/>
        <dbReference type="ChEBI" id="CHEBI:83421"/>
        <dbReference type="ChEBI" id="CHEBI:456216"/>
        <dbReference type="EC" id="2.7.11.1"/>
    </reaction>
</comment>
<feature type="compositionally biased region" description="Basic residues" evidence="27">
    <location>
        <begin position="115"/>
        <end position="128"/>
    </location>
</feature>
<comment type="subcellular location">
    <subcellularLocation>
        <location evidence="4">Cytoplasm</location>
        <location evidence="4">Perinuclear region</location>
    </subcellularLocation>
    <subcellularLocation>
        <location evidence="3">Golgi apparatus</location>
    </subcellularLocation>
    <subcellularLocation>
        <location evidence="2">Nucleus</location>
    </subcellularLocation>
</comment>
<evidence type="ECO:0000256" key="24">
    <source>
        <dbReference type="ARBA" id="ARBA00057297"/>
    </source>
</evidence>
<evidence type="ECO:0000256" key="22">
    <source>
        <dbReference type="ARBA" id="ARBA00047899"/>
    </source>
</evidence>
<feature type="domain" description="Ig-like" evidence="28">
    <location>
        <begin position="894"/>
        <end position="974"/>
    </location>
</feature>
<dbReference type="FunFam" id="2.60.40.10:FF:002120">
    <property type="entry name" value="obscurin-like isoform X3"/>
    <property type="match status" value="1"/>
</dbReference>
<dbReference type="InterPro" id="IPR036116">
    <property type="entry name" value="FN3_sf"/>
</dbReference>
<dbReference type="GO" id="GO:0050775">
    <property type="term" value="P:positive regulation of dendrite morphogenesis"/>
    <property type="evidence" value="ECO:0007669"/>
    <property type="project" value="UniProtKB-ARBA"/>
</dbReference>
<comment type="function">
    <text evidence="24">Core component of the 3M complex, a complex required to regulate microtubule dynamics and genome integrity. It is unclear how the 3M complex regulates microtubules, it could act by controlling the level of a microtubule stabilizer. Acts as a regulator of the Cul7-RING(FBXW8) ubiquitin-protein ligase, playing a critical role in the ubiquitin ligase pathway that regulates Golgi morphogenesis and dendrite patterning in brain. Required to localize CUL7 to the Golgi apparatus in neurons.</text>
</comment>
<keyword evidence="12" id="KW-0677">Repeat</keyword>
<dbReference type="GO" id="GO:0005794">
    <property type="term" value="C:Golgi apparatus"/>
    <property type="evidence" value="ECO:0007669"/>
    <property type="project" value="UniProtKB-SubCell"/>
</dbReference>
<evidence type="ECO:0000313" key="31">
    <source>
        <dbReference type="Proteomes" id="UP000265120"/>
    </source>
</evidence>
<name>A0A3P8WPZ6_CYNSE</name>
<dbReference type="FunFam" id="2.60.40.10:FF:002420">
    <property type="entry name" value="Obscurin-like 1b"/>
    <property type="match status" value="1"/>
</dbReference>
<dbReference type="InterPro" id="IPR003961">
    <property type="entry name" value="FN3_dom"/>
</dbReference>
<dbReference type="FunFam" id="2.60.40.10:FF:000393">
    <property type="entry name" value="Putative obscurin-like protein 1"/>
    <property type="match status" value="1"/>
</dbReference>
<dbReference type="STRING" id="244447.ENSCSEP00000027581"/>
<dbReference type="GO" id="GO:0048471">
    <property type="term" value="C:perinuclear region of cytoplasm"/>
    <property type="evidence" value="ECO:0007669"/>
    <property type="project" value="UniProtKB-SubCell"/>
</dbReference>
<evidence type="ECO:0000256" key="11">
    <source>
        <dbReference type="ARBA" id="ARBA00022723"/>
    </source>
</evidence>
<keyword evidence="16" id="KW-0460">Magnesium</keyword>
<comment type="similarity">
    <text evidence="5">Belongs to the protein kinase superfamily. CAMK Ser/Thr protein kinase family.</text>
</comment>
<evidence type="ECO:0000256" key="5">
    <source>
        <dbReference type="ARBA" id="ARBA00006692"/>
    </source>
</evidence>
<feature type="region of interest" description="Disordered" evidence="27">
    <location>
        <begin position="102"/>
        <end position="129"/>
    </location>
</feature>
<keyword evidence="11" id="KW-0479">Metal-binding</keyword>
<dbReference type="PROSITE" id="PS50853">
    <property type="entry name" value="FN3"/>
    <property type="match status" value="1"/>
</dbReference>
<dbReference type="GO" id="GO:0005524">
    <property type="term" value="F:ATP binding"/>
    <property type="evidence" value="ECO:0007669"/>
    <property type="project" value="UniProtKB-KW"/>
</dbReference>
<dbReference type="InterPro" id="IPR036179">
    <property type="entry name" value="Ig-like_dom_sf"/>
</dbReference>
<feature type="domain" description="Ig-like" evidence="28">
    <location>
        <begin position="1168"/>
        <end position="1349"/>
    </location>
</feature>
<reference evidence="30 31" key="1">
    <citation type="journal article" date="2014" name="Nat. Genet.">
        <title>Whole-genome sequence of a flatfish provides insights into ZW sex chromosome evolution and adaptation to a benthic lifestyle.</title>
        <authorList>
            <person name="Chen S."/>
            <person name="Zhang G."/>
            <person name="Shao C."/>
            <person name="Huang Q."/>
            <person name="Liu G."/>
            <person name="Zhang P."/>
            <person name="Song W."/>
            <person name="An N."/>
            <person name="Chalopin D."/>
            <person name="Volff J.N."/>
            <person name="Hong Y."/>
            <person name="Li Q."/>
            <person name="Sha Z."/>
            <person name="Zhou H."/>
            <person name="Xie M."/>
            <person name="Yu Q."/>
            <person name="Liu Y."/>
            <person name="Xiang H."/>
            <person name="Wang N."/>
            <person name="Wu K."/>
            <person name="Yang C."/>
            <person name="Zhou Q."/>
            <person name="Liao X."/>
            <person name="Yang L."/>
            <person name="Hu Q."/>
            <person name="Zhang J."/>
            <person name="Meng L."/>
            <person name="Jin L."/>
            <person name="Tian Y."/>
            <person name="Lian J."/>
            <person name="Yang J."/>
            <person name="Miao G."/>
            <person name="Liu S."/>
            <person name="Liang Z."/>
            <person name="Yan F."/>
            <person name="Li Y."/>
            <person name="Sun B."/>
            <person name="Zhang H."/>
            <person name="Zhang J."/>
            <person name="Zhu Y."/>
            <person name="Du M."/>
            <person name="Zhao Y."/>
            <person name="Schartl M."/>
            <person name="Tang Q."/>
            <person name="Wang J."/>
        </authorList>
    </citation>
    <scope>NUCLEOTIDE SEQUENCE</scope>
</reference>
<dbReference type="Ensembl" id="ENSCSET00000027950.1">
    <property type="protein sequence ID" value="ENSCSEP00000027581.1"/>
    <property type="gene ID" value="ENSCSEG00000017591.1"/>
</dbReference>
<feature type="domain" description="Ig-like" evidence="28">
    <location>
        <begin position="1077"/>
        <end position="1164"/>
    </location>
</feature>
<keyword evidence="8" id="KW-0723">Serine/threonine-protein kinase</keyword>
<dbReference type="SUPFAM" id="SSF48726">
    <property type="entry name" value="Immunoglobulin"/>
    <property type="match status" value="18"/>
</dbReference>
<evidence type="ECO:0000259" key="28">
    <source>
        <dbReference type="PROSITE" id="PS50835"/>
    </source>
</evidence>
<dbReference type="FunFam" id="2.60.40.10:FF:000241">
    <property type="entry name" value="obscurin-like protein 1 isoform X2"/>
    <property type="match status" value="2"/>
</dbReference>
<keyword evidence="14" id="KW-0418">Kinase</keyword>
<keyword evidence="19" id="KW-1015">Disulfide bond</keyword>
<feature type="domain" description="Ig-like" evidence="28">
    <location>
        <begin position="139"/>
        <end position="219"/>
    </location>
</feature>
<dbReference type="FunFam" id="2.60.40.10:FF:001752">
    <property type="entry name" value="obscurin-like isoform X3"/>
    <property type="match status" value="1"/>
</dbReference>
<dbReference type="FunFam" id="2.60.40.10:FF:000464">
    <property type="entry name" value="Putative obscurin-like protein 1"/>
    <property type="match status" value="1"/>
</dbReference>
<keyword evidence="31" id="KW-1185">Reference proteome</keyword>
<evidence type="ECO:0000256" key="15">
    <source>
        <dbReference type="ARBA" id="ARBA00022840"/>
    </source>
</evidence>
<dbReference type="CDD" id="cd00096">
    <property type="entry name" value="Ig"/>
    <property type="match status" value="1"/>
</dbReference>
<evidence type="ECO:0000256" key="25">
    <source>
        <dbReference type="ARBA" id="ARBA00063153"/>
    </source>
</evidence>
<dbReference type="InParanoid" id="A0A3P8WPZ6"/>
<evidence type="ECO:0000256" key="21">
    <source>
        <dbReference type="ARBA" id="ARBA00023319"/>
    </source>
</evidence>
<keyword evidence="7" id="KW-0963">Cytoplasm</keyword>
<feature type="domain" description="Ig-like" evidence="28">
    <location>
        <begin position="1434"/>
        <end position="1519"/>
    </location>
</feature>
<evidence type="ECO:0000256" key="16">
    <source>
        <dbReference type="ARBA" id="ARBA00022842"/>
    </source>
</evidence>
<reference evidence="30" key="3">
    <citation type="submission" date="2025-09" db="UniProtKB">
        <authorList>
            <consortium name="Ensembl"/>
        </authorList>
    </citation>
    <scope>IDENTIFICATION</scope>
</reference>
<evidence type="ECO:0000256" key="23">
    <source>
        <dbReference type="ARBA" id="ARBA00048679"/>
    </source>
</evidence>
<keyword evidence="9" id="KW-0597">Phosphoprotein</keyword>
<dbReference type="PROSITE" id="PS50835">
    <property type="entry name" value="IG_LIKE"/>
    <property type="match status" value="12"/>
</dbReference>
<keyword evidence="17" id="KW-0112">Calmodulin-binding</keyword>
<evidence type="ECO:0000313" key="30">
    <source>
        <dbReference type="Ensembl" id="ENSCSEP00000027581.1"/>
    </source>
</evidence>
<feature type="domain" description="Ig-like" evidence="28">
    <location>
        <begin position="2"/>
        <end position="89"/>
    </location>
</feature>
<dbReference type="FunFam" id="2.60.40.10:FF:000050">
    <property type="entry name" value="Titin isoform B"/>
    <property type="match status" value="1"/>
</dbReference>
<feature type="domain" description="Ig-like" evidence="28">
    <location>
        <begin position="1601"/>
        <end position="1685"/>
    </location>
</feature>
<evidence type="ECO:0000256" key="9">
    <source>
        <dbReference type="ARBA" id="ARBA00022553"/>
    </source>
</evidence>
<keyword evidence="10" id="KW-0808">Transferase</keyword>
<dbReference type="GeneTree" id="ENSGT00940000156702"/>
<dbReference type="FunFam" id="2.60.40.10:FF:000502">
    <property type="entry name" value="obscurin-like protein 1 isoform X2"/>
    <property type="match status" value="1"/>
</dbReference>
<evidence type="ECO:0000256" key="18">
    <source>
        <dbReference type="ARBA" id="ARBA00023034"/>
    </source>
</evidence>
<dbReference type="GO" id="GO:0005516">
    <property type="term" value="F:calmodulin binding"/>
    <property type="evidence" value="ECO:0007669"/>
    <property type="project" value="UniProtKB-KW"/>
</dbReference>
<evidence type="ECO:0000256" key="12">
    <source>
        <dbReference type="ARBA" id="ARBA00022737"/>
    </source>
</evidence>
<dbReference type="InterPro" id="IPR013783">
    <property type="entry name" value="Ig-like_fold"/>
</dbReference>
<dbReference type="InterPro" id="IPR003599">
    <property type="entry name" value="Ig_sub"/>
</dbReference>
<dbReference type="SMART" id="SM00408">
    <property type="entry name" value="IGc2"/>
    <property type="match status" value="12"/>
</dbReference>
<dbReference type="Pfam" id="PF13927">
    <property type="entry name" value="Ig_3"/>
    <property type="match status" value="1"/>
</dbReference>
<dbReference type="GO" id="GO:0046872">
    <property type="term" value="F:metal ion binding"/>
    <property type="evidence" value="ECO:0007669"/>
    <property type="project" value="UniProtKB-KW"/>
</dbReference>
<feature type="domain" description="Ig-like" evidence="28">
    <location>
        <begin position="986"/>
        <end position="1063"/>
    </location>
</feature>
<feature type="domain" description="Ig-like" evidence="28">
    <location>
        <begin position="808"/>
        <end position="887"/>
    </location>
</feature>
<comment type="cofactor">
    <cofactor evidence="1">
        <name>Mg(2+)</name>
        <dbReference type="ChEBI" id="CHEBI:18420"/>
    </cofactor>
</comment>
<dbReference type="SMART" id="SM00409">
    <property type="entry name" value="IG"/>
    <property type="match status" value="17"/>
</dbReference>
<organism evidence="30 31">
    <name type="scientific">Cynoglossus semilaevis</name>
    <name type="common">Tongue sole</name>
    <dbReference type="NCBI Taxonomy" id="244447"/>
    <lineage>
        <taxon>Eukaryota</taxon>
        <taxon>Metazoa</taxon>
        <taxon>Chordata</taxon>
        <taxon>Craniata</taxon>
        <taxon>Vertebrata</taxon>
        <taxon>Euteleostomi</taxon>
        <taxon>Actinopterygii</taxon>
        <taxon>Neopterygii</taxon>
        <taxon>Teleostei</taxon>
        <taxon>Neoteleostei</taxon>
        <taxon>Acanthomorphata</taxon>
        <taxon>Carangaria</taxon>
        <taxon>Pleuronectiformes</taxon>
        <taxon>Pleuronectoidei</taxon>
        <taxon>Cynoglossidae</taxon>
        <taxon>Cynoglossinae</taxon>
        <taxon>Cynoglossus</taxon>
    </lineage>
</organism>
<evidence type="ECO:0000256" key="19">
    <source>
        <dbReference type="ARBA" id="ARBA00023157"/>
    </source>
</evidence>
<dbReference type="FunFam" id="2.60.40.10:FF:000148">
    <property type="entry name" value="titin isoform X1"/>
    <property type="match status" value="1"/>
</dbReference>
<evidence type="ECO:0000259" key="29">
    <source>
        <dbReference type="PROSITE" id="PS50853"/>
    </source>
</evidence>
<dbReference type="InterPro" id="IPR003598">
    <property type="entry name" value="Ig_sub2"/>
</dbReference>
<dbReference type="InterPro" id="IPR052385">
    <property type="entry name" value="Obscurin/Obscurin-like_Reg"/>
</dbReference>
<dbReference type="PANTHER" id="PTHR35971">
    <property type="entry name" value="SI:DKEY-31G6.6"/>
    <property type="match status" value="1"/>
</dbReference>
<evidence type="ECO:0000256" key="10">
    <source>
        <dbReference type="ARBA" id="ARBA00022679"/>
    </source>
</evidence>
<dbReference type="GO" id="GO:0005634">
    <property type="term" value="C:nucleus"/>
    <property type="evidence" value="ECO:0007669"/>
    <property type="project" value="UniProtKB-SubCell"/>
</dbReference>
<evidence type="ECO:0000256" key="7">
    <source>
        <dbReference type="ARBA" id="ARBA00022490"/>
    </source>
</evidence>
<evidence type="ECO:0000256" key="1">
    <source>
        <dbReference type="ARBA" id="ARBA00001946"/>
    </source>
</evidence>
<evidence type="ECO:0000256" key="2">
    <source>
        <dbReference type="ARBA" id="ARBA00004123"/>
    </source>
</evidence>
<evidence type="ECO:0000256" key="13">
    <source>
        <dbReference type="ARBA" id="ARBA00022741"/>
    </source>
</evidence>
<evidence type="ECO:0000256" key="27">
    <source>
        <dbReference type="SAM" id="MobiDB-lite"/>
    </source>
</evidence>
<comment type="catalytic activity">
    <reaction evidence="22">
        <text>L-threonyl-[protein] + ATP = O-phospho-L-threonyl-[protein] + ADP + H(+)</text>
        <dbReference type="Rhea" id="RHEA:46608"/>
        <dbReference type="Rhea" id="RHEA-COMP:11060"/>
        <dbReference type="Rhea" id="RHEA-COMP:11605"/>
        <dbReference type="ChEBI" id="CHEBI:15378"/>
        <dbReference type="ChEBI" id="CHEBI:30013"/>
        <dbReference type="ChEBI" id="CHEBI:30616"/>
        <dbReference type="ChEBI" id="CHEBI:61977"/>
        <dbReference type="ChEBI" id="CHEBI:456216"/>
        <dbReference type="EC" id="2.7.11.1"/>
    </reaction>
</comment>
<dbReference type="Proteomes" id="UP000265120">
    <property type="component" value="Chromosome 16"/>
</dbReference>
<keyword evidence="20" id="KW-0539">Nucleus</keyword>
<dbReference type="EC" id="2.7.11.1" evidence="6"/>
<evidence type="ECO:0000256" key="17">
    <source>
        <dbReference type="ARBA" id="ARBA00022860"/>
    </source>
</evidence>
<dbReference type="PANTHER" id="PTHR35971:SF5">
    <property type="entry name" value="OBSCURIN LIKE CYTOSKELETAL ADAPTOR 1"/>
    <property type="match status" value="1"/>
</dbReference>
<keyword evidence="18" id="KW-0333">Golgi apparatus</keyword>
<dbReference type="InterPro" id="IPR007110">
    <property type="entry name" value="Ig-like_dom"/>
</dbReference>
<feature type="domain" description="Fibronectin type-III" evidence="29">
    <location>
        <begin position="406"/>
        <end position="507"/>
    </location>
</feature>